<reference evidence="4" key="1">
    <citation type="journal article" date="2020" name="Stud. Mycol.">
        <title>101 Dothideomycetes genomes: a test case for predicting lifestyles and emergence of pathogens.</title>
        <authorList>
            <person name="Haridas S."/>
            <person name="Albert R."/>
            <person name="Binder M."/>
            <person name="Bloem J."/>
            <person name="Labutti K."/>
            <person name="Salamov A."/>
            <person name="Andreopoulos B."/>
            <person name="Baker S."/>
            <person name="Barry K."/>
            <person name="Bills G."/>
            <person name="Bluhm B."/>
            <person name="Cannon C."/>
            <person name="Castanera R."/>
            <person name="Culley D."/>
            <person name="Daum C."/>
            <person name="Ezra D."/>
            <person name="Gonzalez J."/>
            <person name="Henrissat B."/>
            <person name="Kuo A."/>
            <person name="Liang C."/>
            <person name="Lipzen A."/>
            <person name="Lutzoni F."/>
            <person name="Magnuson J."/>
            <person name="Mondo S."/>
            <person name="Nolan M."/>
            <person name="Ohm R."/>
            <person name="Pangilinan J."/>
            <person name="Park H.-J."/>
            <person name="Ramirez L."/>
            <person name="Alfaro M."/>
            <person name="Sun H."/>
            <person name="Tritt A."/>
            <person name="Yoshinaga Y."/>
            <person name="Zwiers L.-H."/>
            <person name="Turgeon B."/>
            <person name="Goodwin S."/>
            <person name="Spatafora J."/>
            <person name="Crous P."/>
            <person name="Grigoriev I."/>
        </authorList>
    </citation>
    <scope>NUCLEOTIDE SEQUENCE</scope>
    <source>
        <strain evidence="4">CBS 115976</strain>
    </source>
</reference>
<evidence type="ECO:0000313" key="4">
    <source>
        <dbReference type="EMBL" id="KAF2665691.1"/>
    </source>
</evidence>
<evidence type="ECO:0008006" key="6">
    <source>
        <dbReference type="Google" id="ProtNLM"/>
    </source>
</evidence>
<feature type="region of interest" description="Disordered" evidence="1">
    <location>
        <begin position="34"/>
        <end position="59"/>
    </location>
</feature>
<dbReference type="Proteomes" id="UP000799302">
    <property type="component" value="Unassembled WGS sequence"/>
</dbReference>
<keyword evidence="2" id="KW-1133">Transmembrane helix</keyword>
<evidence type="ECO:0000256" key="2">
    <source>
        <dbReference type="SAM" id="Phobius"/>
    </source>
</evidence>
<name>A0A6A6U267_9PEZI</name>
<keyword evidence="2" id="KW-0812">Transmembrane</keyword>
<organism evidence="4 5">
    <name type="scientific">Microthyrium microscopicum</name>
    <dbReference type="NCBI Taxonomy" id="703497"/>
    <lineage>
        <taxon>Eukaryota</taxon>
        <taxon>Fungi</taxon>
        <taxon>Dikarya</taxon>
        <taxon>Ascomycota</taxon>
        <taxon>Pezizomycotina</taxon>
        <taxon>Dothideomycetes</taxon>
        <taxon>Dothideomycetes incertae sedis</taxon>
        <taxon>Microthyriales</taxon>
        <taxon>Microthyriaceae</taxon>
        <taxon>Microthyrium</taxon>
    </lineage>
</organism>
<keyword evidence="5" id="KW-1185">Reference proteome</keyword>
<evidence type="ECO:0000256" key="3">
    <source>
        <dbReference type="SAM" id="SignalP"/>
    </source>
</evidence>
<feature type="chain" id="PRO_5025676867" description="ASX DEUBAD domain-containing protein" evidence="3">
    <location>
        <begin position="19"/>
        <end position="180"/>
    </location>
</feature>
<gene>
    <name evidence="4" type="ORF">BT63DRAFT_428639</name>
</gene>
<dbReference type="OrthoDB" id="5419608at2759"/>
<feature type="signal peptide" evidence="3">
    <location>
        <begin position="1"/>
        <end position="18"/>
    </location>
</feature>
<evidence type="ECO:0000313" key="5">
    <source>
        <dbReference type="Proteomes" id="UP000799302"/>
    </source>
</evidence>
<keyword evidence="3" id="KW-0732">Signal</keyword>
<accession>A0A6A6U267</accession>
<feature type="compositionally biased region" description="Low complexity" evidence="1">
    <location>
        <begin position="42"/>
        <end position="54"/>
    </location>
</feature>
<protein>
    <recommendedName>
        <fullName evidence="6">ASX DEUBAD domain-containing protein</fullName>
    </recommendedName>
</protein>
<dbReference type="EMBL" id="MU004240">
    <property type="protein sequence ID" value="KAF2665691.1"/>
    <property type="molecule type" value="Genomic_DNA"/>
</dbReference>
<proteinExistence type="predicted"/>
<feature type="transmembrane region" description="Helical" evidence="2">
    <location>
        <begin position="159"/>
        <end position="179"/>
    </location>
</feature>
<sequence>MQFKAILTTALLASLTTAHGPDGDEAPHTSAAPRLAARADHTVTTTATTSTSYSPEQMSKYHADMRSLHSRVRNDPLYTSMRGVLKTAVPETYRDALKTNPSSVHKALETSPPDWYKHLPKDIKHFMEVNQKAAKSVWNEDLGPTPSGGKKAKSEAGKLNLVGATVGALVGAVGVAVLLL</sequence>
<evidence type="ECO:0000256" key="1">
    <source>
        <dbReference type="SAM" id="MobiDB-lite"/>
    </source>
</evidence>
<dbReference type="AlphaFoldDB" id="A0A6A6U267"/>
<keyword evidence="2" id="KW-0472">Membrane</keyword>